<evidence type="ECO:0000256" key="1">
    <source>
        <dbReference type="ARBA" id="ARBA00004141"/>
    </source>
</evidence>
<feature type="transmembrane region" description="Helical" evidence="5">
    <location>
        <begin position="12"/>
        <end position="32"/>
    </location>
</feature>
<keyword evidence="3 5" id="KW-1133">Transmembrane helix</keyword>
<protein>
    <submittedName>
        <fullName evidence="6">Holin</fullName>
    </submittedName>
</protein>
<name>A0A8S5MHB1_9VIRU</name>
<feature type="transmembrane region" description="Helical" evidence="5">
    <location>
        <begin position="100"/>
        <end position="123"/>
    </location>
</feature>
<sequence length="163" mass="17862">MIEHFLQKLSEALSTVWGWLLCAALLVMNFIVGYEKMVGFTVMAIVLDAVWGIAASLIQKRFALSELARDTFSKLAVYGTAVFAFILIDKLVGASAGLTTSVICIGIILVELWSMSASMLICFPHMPFLKILKKALAGEIASKLNVKPEDVAEALDTLHKERK</sequence>
<dbReference type="GO" id="GO:0016020">
    <property type="term" value="C:membrane"/>
    <property type="evidence" value="ECO:0007669"/>
    <property type="project" value="UniProtKB-SubCell"/>
</dbReference>
<evidence type="ECO:0000256" key="4">
    <source>
        <dbReference type="ARBA" id="ARBA00023136"/>
    </source>
</evidence>
<dbReference type="EMBL" id="BK014904">
    <property type="protein sequence ID" value="DAD81588.1"/>
    <property type="molecule type" value="Genomic_DNA"/>
</dbReference>
<comment type="subcellular location">
    <subcellularLocation>
        <location evidence="1">Membrane</location>
        <topology evidence="1">Multi-pass membrane protein</topology>
    </subcellularLocation>
</comment>
<keyword evidence="4 5" id="KW-0472">Membrane</keyword>
<feature type="transmembrane region" description="Helical" evidence="5">
    <location>
        <begin position="71"/>
        <end position="88"/>
    </location>
</feature>
<dbReference type="InterPro" id="IPR006480">
    <property type="entry name" value="Phage_holin_4_1"/>
</dbReference>
<proteinExistence type="predicted"/>
<evidence type="ECO:0000313" key="6">
    <source>
        <dbReference type="EMBL" id="DAD81588.1"/>
    </source>
</evidence>
<feature type="transmembrane region" description="Helical" evidence="5">
    <location>
        <begin position="38"/>
        <end position="59"/>
    </location>
</feature>
<evidence type="ECO:0000256" key="3">
    <source>
        <dbReference type="ARBA" id="ARBA00022989"/>
    </source>
</evidence>
<reference evidence="6" key="1">
    <citation type="journal article" date="2021" name="Proc. Natl. Acad. Sci. U.S.A.">
        <title>A Catalog of Tens of Thousands of Viruses from Human Metagenomes Reveals Hidden Associations with Chronic Diseases.</title>
        <authorList>
            <person name="Tisza M.J."/>
            <person name="Buck C.B."/>
        </authorList>
    </citation>
    <scope>NUCLEOTIDE SEQUENCE</scope>
    <source>
        <strain evidence="6">CtY8Y14</strain>
    </source>
</reference>
<organism evidence="6">
    <name type="scientific">virus sp. ctY8Y14</name>
    <dbReference type="NCBI Taxonomy" id="2826806"/>
    <lineage>
        <taxon>Viruses</taxon>
    </lineage>
</organism>
<evidence type="ECO:0000256" key="2">
    <source>
        <dbReference type="ARBA" id="ARBA00022692"/>
    </source>
</evidence>
<keyword evidence="2 5" id="KW-0812">Transmembrane</keyword>
<dbReference type="Pfam" id="PF05105">
    <property type="entry name" value="Phage_holin_4_1"/>
    <property type="match status" value="1"/>
</dbReference>
<evidence type="ECO:0000256" key="5">
    <source>
        <dbReference type="SAM" id="Phobius"/>
    </source>
</evidence>
<accession>A0A8S5MHB1</accession>